<proteinExistence type="predicted"/>
<evidence type="ECO:0000313" key="3">
    <source>
        <dbReference type="Proteomes" id="UP000199071"/>
    </source>
</evidence>
<name>A0A1G6CFG0_9HYPH</name>
<dbReference type="InterPro" id="IPR011740">
    <property type="entry name" value="DUF2460"/>
</dbReference>
<gene>
    <name evidence="2" type="ORF">SAMN02982931_02426</name>
</gene>
<organism evidence="2 3">
    <name type="scientific">Bauldia litoralis</name>
    <dbReference type="NCBI Taxonomy" id="665467"/>
    <lineage>
        <taxon>Bacteria</taxon>
        <taxon>Pseudomonadati</taxon>
        <taxon>Pseudomonadota</taxon>
        <taxon>Alphaproteobacteria</taxon>
        <taxon>Hyphomicrobiales</taxon>
        <taxon>Kaistiaceae</taxon>
        <taxon>Bauldia</taxon>
    </lineage>
</organism>
<dbReference type="AlphaFoldDB" id="A0A1G6CFG0"/>
<dbReference type="STRING" id="665467.SAMN02982931_02426"/>
<protein>
    <submittedName>
        <fullName evidence="2">TIGR02217 family protein</fullName>
    </submittedName>
</protein>
<dbReference type="Pfam" id="PF09343">
    <property type="entry name" value="DUF2460"/>
    <property type="match status" value="1"/>
</dbReference>
<dbReference type="EMBL" id="FMXQ01000004">
    <property type="protein sequence ID" value="SDB31610.1"/>
    <property type="molecule type" value="Genomic_DNA"/>
</dbReference>
<sequence>MPALTAFHDVRFPTEIAFGSAGGPERLTEVVTLGSGHEERSSRWADPRRRYNAGYGIRSIDDLHAVVAFFEERRGRLYGFRWRDRVDFSSAAPSGAVTPTDQVIGVGDGATTTFQLVKTYGALHAPYRRTIAKPVSATVRVAVDSAELDEGDDWSCDLTTGIVTFTPGSVPAVDAAVTAGFAFDVPVRFDTDRLDINLSSFAAGDIPTIPLVEIRL</sequence>
<keyword evidence="3" id="KW-1185">Reference proteome</keyword>
<dbReference type="RefSeq" id="WP_090876672.1">
    <property type="nucleotide sequence ID" value="NZ_FMXQ01000004.1"/>
</dbReference>
<accession>A0A1G6CFG0</accession>
<evidence type="ECO:0000313" key="2">
    <source>
        <dbReference type="EMBL" id="SDB31610.1"/>
    </source>
</evidence>
<dbReference type="NCBIfam" id="TIGR02217">
    <property type="entry name" value="chp_TIGR02217"/>
    <property type="match status" value="1"/>
</dbReference>
<dbReference type="Proteomes" id="UP000199071">
    <property type="component" value="Unassembled WGS sequence"/>
</dbReference>
<evidence type="ECO:0000259" key="1">
    <source>
        <dbReference type="Pfam" id="PF09343"/>
    </source>
</evidence>
<reference evidence="2 3" key="1">
    <citation type="submission" date="2016-10" db="EMBL/GenBank/DDBJ databases">
        <authorList>
            <person name="de Groot N.N."/>
        </authorList>
    </citation>
    <scope>NUCLEOTIDE SEQUENCE [LARGE SCALE GENOMIC DNA]</scope>
    <source>
        <strain evidence="2 3">ATCC 35022</strain>
    </source>
</reference>
<dbReference type="OrthoDB" id="1685145at2"/>
<feature type="domain" description="DUF2460" evidence="1">
    <location>
        <begin position="8"/>
        <end position="215"/>
    </location>
</feature>